<accession>A0A8I0EWY2</accession>
<proteinExistence type="predicted"/>
<reference evidence="2" key="1">
    <citation type="submission" date="2020-09" db="EMBL/GenBank/DDBJ databases">
        <title>Novel species in genus Aeromicrobium.</title>
        <authorList>
            <person name="Zhang G."/>
        </authorList>
    </citation>
    <scope>NUCLEOTIDE SEQUENCE</scope>
    <source>
        <strain evidence="2">Zg-636</strain>
    </source>
</reference>
<organism evidence="2 3">
    <name type="scientific">Aeromicrobium senzhongii</name>
    <dbReference type="NCBI Taxonomy" id="2663859"/>
    <lineage>
        <taxon>Bacteria</taxon>
        <taxon>Bacillati</taxon>
        <taxon>Actinomycetota</taxon>
        <taxon>Actinomycetes</taxon>
        <taxon>Propionibacteriales</taxon>
        <taxon>Nocardioidaceae</taxon>
        <taxon>Aeromicrobium</taxon>
    </lineage>
</organism>
<keyword evidence="1" id="KW-0472">Membrane</keyword>
<protein>
    <submittedName>
        <fullName evidence="2">Uncharacterized protein</fullName>
    </submittedName>
</protein>
<evidence type="ECO:0000256" key="1">
    <source>
        <dbReference type="SAM" id="Phobius"/>
    </source>
</evidence>
<gene>
    <name evidence="2" type="ORF">IBG24_12010</name>
</gene>
<comment type="caution">
    <text evidence="2">The sequence shown here is derived from an EMBL/GenBank/DDBJ whole genome shotgun (WGS) entry which is preliminary data.</text>
</comment>
<name>A0A8I0EWY2_9ACTN</name>
<keyword evidence="1" id="KW-1133">Transmembrane helix</keyword>
<evidence type="ECO:0000313" key="3">
    <source>
        <dbReference type="Proteomes" id="UP000620591"/>
    </source>
</evidence>
<evidence type="ECO:0000313" key="2">
    <source>
        <dbReference type="EMBL" id="MBC9227044.1"/>
    </source>
</evidence>
<feature type="transmembrane region" description="Helical" evidence="1">
    <location>
        <begin position="241"/>
        <end position="265"/>
    </location>
</feature>
<dbReference type="EMBL" id="JACTVM010000003">
    <property type="protein sequence ID" value="MBC9227044.1"/>
    <property type="molecule type" value="Genomic_DNA"/>
</dbReference>
<feature type="transmembrane region" description="Helical" evidence="1">
    <location>
        <begin position="166"/>
        <end position="185"/>
    </location>
</feature>
<feature type="transmembrane region" description="Helical" evidence="1">
    <location>
        <begin position="192"/>
        <end position="210"/>
    </location>
</feature>
<dbReference type="RefSeq" id="WP_187769715.1">
    <property type="nucleotide sequence ID" value="NZ_JACTVM010000003.1"/>
</dbReference>
<dbReference type="AlphaFoldDB" id="A0A8I0EWY2"/>
<dbReference type="Proteomes" id="UP000620591">
    <property type="component" value="Unassembled WGS sequence"/>
</dbReference>
<sequence>MRTVATALLWCVATAATFVGIGAGWTATHIQSESGFVDLVSQVGDDRQVQRAAADTAGEAFADRTGLTGVLHDRIADVVRDGVLRLTDSPDWDKAWAEVARDTHQRLYAEPTPKNVRADVSPLVEVALGEVSAKLPVDLPPPGELLVTMSEKDPADFVAATSRARATTTVAVGTAVIAALLALVVSRRRGTTLAALGLGAVLAAAAWWVLGRLALPRLVDEQAAATTEAGRHLRDELTDHVVASLDVTLIWVALGGAALVVVGLVSRARRS</sequence>
<keyword evidence="1" id="KW-0812">Transmembrane</keyword>